<sequence length="505" mass="53014">MSTRKRRRAGVAVAALAGVGLVAPAAIAAVSPPDDGVTTLVSKAPDGSWGDKTSTRARISGDGRFVVYQSAAQNLTTNRGGGPHVYLTDVSGTLFPGGNNTRLVDADATTGARCKTKAGTNGQSTFNEVSNQRGGDGPWVVFASNCSNLVPGWTHVGDVYIRNMRSGETRVVSQANGNDGATIDGVSTRPVISDDGRYVSWNTTSGNIYVRDMSDTSNRRSVRVAASVSNNDESLRPEISGDGSTIVFASDARLSPKDTNDSRNIYRVDLSRWQADKSVTSFTYELVDVTSAGIAAPRPSSRPGINDDGSIISFQSSTNLVADDKNGVLDSYWRNMRTGQTVLLSRGYDGGVPKGQSSRPQLDGSGYVAAFTSTSNGLVRGDTNGRPDAFIRVMDRSDPTKGTTYVISQRPNGDTAGALDNCAEPAGAAARTAQPVTRAAGIGLDDTILTPFARPGKSNVATRPYLSSDAGRVVFVSGMCDLVNPVTDGADNQIYVRTYGAGGPR</sequence>
<dbReference type="EMBL" id="JACHVT010000002">
    <property type="protein sequence ID" value="MBB2985692.1"/>
    <property type="molecule type" value="Genomic_DNA"/>
</dbReference>
<feature type="chain" id="PRO_5032796961" description="WD40 repeat protein" evidence="1">
    <location>
        <begin position="29"/>
        <end position="505"/>
    </location>
</feature>
<evidence type="ECO:0000313" key="2">
    <source>
        <dbReference type="EMBL" id="MBB2985692.1"/>
    </source>
</evidence>
<dbReference type="SUPFAM" id="SSF69304">
    <property type="entry name" value="Tricorn protease N-terminal domain"/>
    <property type="match status" value="1"/>
</dbReference>
<dbReference type="OrthoDB" id="9758793at2"/>
<keyword evidence="1" id="KW-0732">Signal</keyword>
<protein>
    <recommendedName>
        <fullName evidence="4">WD40 repeat protein</fullName>
    </recommendedName>
</protein>
<accession>A0A839PY27</accession>
<dbReference type="AlphaFoldDB" id="A0A839PY27"/>
<name>A0A839PY27_9MICO</name>
<proteinExistence type="predicted"/>
<dbReference type="RefSeq" id="WP_147431544.1">
    <property type="nucleotide sequence ID" value="NZ_JACHVT010000002.1"/>
</dbReference>
<comment type="caution">
    <text evidence="2">The sequence shown here is derived from an EMBL/GenBank/DDBJ whole genome shotgun (WGS) entry which is preliminary data.</text>
</comment>
<evidence type="ECO:0000313" key="3">
    <source>
        <dbReference type="Proteomes" id="UP000590811"/>
    </source>
</evidence>
<gene>
    <name evidence="2" type="ORF">FHW14_000841</name>
</gene>
<evidence type="ECO:0000256" key="1">
    <source>
        <dbReference type="SAM" id="SignalP"/>
    </source>
</evidence>
<reference evidence="2 3" key="1">
    <citation type="submission" date="2020-08" db="EMBL/GenBank/DDBJ databases">
        <title>Genomic Encyclopedia of Type Strains, Phase IV (KMG-V): Genome sequencing to study the core and pangenomes of soil and plant-associated prokaryotes.</title>
        <authorList>
            <person name="Whitman W."/>
        </authorList>
    </citation>
    <scope>NUCLEOTIDE SEQUENCE [LARGE SCALE GENOMIC DNA]</scope>
    <source>
        <strain evidence="2 3">B3ACCR2</strain>
    </source>
</reference>
<feature type="signal peptide" evidence="1">
    <location>
        <begin position="1"/>
        <end position="28"/>
    </location>
</feature>
<dbReference type="Proteomes" id="UP000590811">
    <property type="component" value="Unassembled WGS sequence"/>
</dbReference>
<organism evidence="2 3">
    <name type="scientific">Terracoccus luteus</name>
    <dbReference type="NCBI Taxonomy" id="53356"/>
    <lineage>
        <taxon>Bacteria</taxon>
        <taxon>Bacillati</taxon>
        <taxon>Actinomycetota</taxon>
        <taxon>Actinomycetes</taxon>
        <taxon>Micrococcales</taxon>
        <taxon>Intrasporangiaceae</taxon>
        <taxon>Terracoccus</taxon>
    </lineage>
</organism>
<evidence type="ECO:0008006" key="4">
    <source>
        <dbReference type="Google" id="ProtNLM"/>
    </source>
</evidence>